<evidence type="ECO:0000256" key="2">
    <source>
        <dbReference type="ARBA" id="ARBA00023008"/>
    </source>
</evidence>
<dbReference type="PROSITE" id="PS51257">
    <property type="entry name" value="PROKAR_LIPOPROTEIN"/>
    <property type="match status" value="1"/>
</dbReference>
<dbReference type="EMBL" id="WAEL01000007">
    <property type="protein sequence ID" value="NID12251.1"/>
    <property type="molecule type" value="Genomic_DNA"/>
</dbReference>
<dbReference type="InterPro" id="IPR013766">
    <property type="entry name" value="Thioredoxin_domain"/>
</dbReference>
<feature type="domain" description="Thioredoxin" evidence="3">
    <location>
        <begin position="66"/>
        <end position="231"/>
    </location>
</feature>
<dbReference type="PROSITE" id="PS51352">
    <property type="entry name" value="THIOREDOXIN_2"/>
    <property type="match status" value="1"/>
</dbReference>
<protein>
    <submittedName>
        <fullName evidence="4">SCO family protein</fullName>
    </submittedName>
</protein>
<dbReference type="Proteomes" id="UP000606008">
    <property type="component" value="Unassembled WGS sequence"/>
</dbReference>
<dbReference type="RefSeq" id="WP_166693088.1">
    <property type="nucleotide sequence ID" value="NZ_WAEL01000007.1"/>
</dbReference>
<organism evidence="4 5">
    <name type="scientific">Fibrivirga algicola</name>
    <dbReference type="NCBI Taxonomy" id="2950420"/>
    <lineage>
        <taxon>Bacteria</taxon>
        <taxon>Pseudomonadati</taxon>
        <taxon>Bacteroidota</taxon>
        <taxon>Cytophagia</taxon>
        <taxon>Cytophagales</taxon>
        <taxon>Spirosomataceae</taxon>
        <taxon>Fibrivirga</taxon>
    </lineage>
</organism>
<dbReference type="SUPFAM" id="SSF52833">
    <property type="entry name" value="Thioredoxin-like"/>
    <property type="match status" value="1"/>
</dbReference>
<comment type="caution">
    <text evidence="4">The sequence shown here is derived from an EMBL/GenBank/DDBJ whole genome shotgun (WGS) entry which is preliminary data.</text>
</comment>
<proteinExistence type="inferred from homology"/>
<dbReference type="PANTHER" id="PTHR12151:SF25">
    <property type="entry name" value="LINALOOL DEHYDRATASE_ISOMERASE DOMAIN-CONTAINING PROTEIN"/>
    <property type="match status" value="1"/>
</dbReference>
<dbReference type="InterPro" id="IPR003782">
    <property type="entry name" value="SCO1/SenC"/>
</dbReference>
<name>A0ABX0QIF8_9BACT</name>
<keyword evidence="5" id="KW-1185">Reference proteome</keyword>
<dbReference type="Gene3D" id="3.40.30.10">
    <property type="entry name" value="Glutaredoxin"/>
    <property type="match status" value="1"/>
</dbReference>
<dbReference type="PANTHER" id="PTHR12151">
    <property type="entry name" value="ELECTRON TRANSPORT PROTIN SCO1/SENC FAMILY MEMBER"/>
    <property type="match status" value="1"/>
</dbReference>
<keyword evidence="2" id="KW-0186">Copper</keyword>
<reference evidence="5" key="2">
    <citation type="submission" date="2023-07" db="EMBL/GenBank/DDBJ databases">
        <authorList>
            <person name="Jung D.-H."/>
        </authorList>
    </citation>
    <scope>NUCLEOTIDE SEQUENCE [LARGE SCALE GENOMIC DNA]</scope>
    <source>
        <strain evidence="5">JA-25</strain>
    </source>
</reference>
<reference evidence="5" key="1">
    <citation type="submission" date="2019-09" db="EMBL/GenBank/DDBJ databases">
        <authorList>
            <person name="Jung D.-H."/>
        </authorList>
    </citation>
    <scope>NUCLEOTIDE SEQUENCE [LARGE SCALE GENOMIC DNA]</scope>
    <source>
        <strain evidence="5">JA-25</strain>
    </source>
</reference>
<evidence type="ECO:0000313" key="4">
    <source>
        <dbReference type="EMBL" id="NID12251.1"/>
    </source>
</evidence>
<sequence>MDLQELKTAPLSGILSAFRTSGLLLFGALLLACGQRTGTSMADEVPYYNTPDFTPVWLSSATEIDKQITHHVADFSFQNQAGQVITQDSVAGKIYVANFFFTSCPTVCPKMTNLLKAVQDTFQTDPNVRLLSFSVTPWIDSVPRLQHYARSNGVMPGKWQLLTGNKGQIYALARRSYFAEEAIGFTRDSTEFLHTEHLILIDQNRRIRGVYNGTQPIELDKLIADMRALLSS</sequence>
<dbReference type="CDD" id="cd02968">
    <property type="entry name" value="SCO"/>
    <property type="match status" value="1"/>
</dbReference>
<dbReference type="Pfam" id="PF02630">
    <property type="entry name" value="SCO1-SenC"/>
    <property type="match status" value="1"/>
</dbReference>
<evidence type="ECO:0000313" key="5">
    <source>
        <dbReference type="Proteomes" id="UP000606008"/>
    </source>
</evidence>
<comment type="similarity">
    <text evidence="1">Belongs to the SCO1/2 family.</text>
</comment>
<evidence type="ECO:0000256" key="1">
    <source>
        <dbReference type="ARBA" id="ARBA00010996"/>
    </source>
</evidence>
<accession>A0ABX0QIF8</accession>
<dbReference type="InterPro" id="IPR036249">
    <property type="entry name" value="Thioredoxin-like_sf"/>
</dbReference>
<evidence type="ECO:0000259" key="3">
    <source>
        <dbReference type="PROSITE" id="PS51352"/>
    </source>
</evidence>
<gene>
    <name evidence="4" type="ORF">F7231_18905</name>
</gene>